<feature type="domain" description="Lsr2 DNA-binding" evidence="3">
    <location>
        <begin position="71"/>
        <end position="105"/>
    </location>
</feature>
<keyword evidence="5" id="KW-1185">Reference proteome</keyword>
<dbReference type="Pfam" id="PF11774">
    <property type="entry name" value="Lsr2"/>
    <property type="match status" value="1"/>
</dbReference>
<evidence type="ECO:0000259" key="2">
    <source>
        <dbReference type="Pfam" id="PF11774"/>
    </source>
</evidence>
<feature type="domain" description="Lsr2 dimerization" evidence="2">
    <location>
        <begin position="1"/>
        <end position="58"/>
    </location>
</feature>
<comment type="caution">
    <text evidence="4">The sequence shown here is derived from an EMBL/GenBank/DDBJ whole genome shotgun (WGS) entry which is preliminary data.</text>
</comment>
<proteinExistence type="predicted"/>
<sequence length="106" mass="11290">MAQKVHIVLVDDIDGSEAEETVTFGIDGVSYEIDLNADNAAKLRDAVAPYVGHARRVGGRKAAGRKAAAGGPSAGDIREWARENGYELSDRGRVPAEVRQAYDAAH</sequence>
<protein>
    <submittedName>
        <fullName evidence="4">Lsr2 family protein</fullName>
    </submittedName>
</protein>
<dbReference type="EMBL" id="BAAALG010000006">
    <property type="protein sequence ID" value="GAA1099133.1"/>
    <property type="molecule type" value="Genomic_DNA"/>
</dbReference>
<dbReference type="Gene3D" id="4.10.320.10">
    <property type="entry name" value="E3-binding domain"/>
    <property type="match status" value="1"/>
</dbReference>
<evidence type="ECO:0000256" key="1">
    <source>
        <dbReference type="ARBA" id="ARBA00023125"/>
    </source>
</evidence>
<dbReference type="InterPro" id="IPR036625">
    <property type="entry name" value="E3-bd_dom_sf"/>
</dbReference>
<dbReference type="Proteomes" id="UP001501581">
    <property type="component" value="Unassembled WGS sequence"/>
</dbReference>
<reference evidence="5" key="1">
    <citation type="journal article" date="2019" name="Int. J. Syst. Evol. Microbiol.">
        <title>The Global Catalogue of Microorganisms (GCM) 10K type strain sequencing project: providing services to taxonomists for standard genome sequencing and annotation.</title>
        <authorList>
            <consortium name="The Broad Institute Genomics Platform"/>
            <consortium name="The Broad Institute Genome Sequencing Center for Infectious Disease"/>
            <person name="Wu L."/>
            <person name="Ma J."/>
        </authorList>
    </citation>
    <scope>NUCLEOTIDE SEQUENCE [LARGE SCALE GENOMIC DNA]</scope>
    <source>
        <strain evidence="5">JCM 13008</strain>
    </source>
</reference>
<evidence type="ECO:0000259" key="3">
    <source>
        <dbReference type="Pfam" id="PF23359"/>
    </source>
</evidence>
<evidence type="ECO:0000313" key="5">
    <source>
        <dbReference type="Proteomes" id="UP001501581"/>
    </source>
</evidence>
<dbReference type="InterPro" id="IPR042261">
    <property type="entry name" value="Lsr2-like_dimerization"/>
</dbReference>
<dbReference type="InterPro" id="IPR024412">
    <property type="entry name" value="Lsr2_dim_dom"/>
</dbReference>
<name>A0ABP4ECD4_9ACTN</name>
<organism evidence="4 5">
    <name type="scientific">Nocardioides dubius</name>
    <dbReference type="NCBI Taxonomy" id="317019"/>
    <lineage>
        <taxon>Bacteria</taxon>
        <taxon>Bacillati</taxon>
        <taxon>Actinomycetota</taxon>
        <taxon>Actinomycetes</taxon>
        <taxon>Propionibacteriales</taxon>
        <taxon>Nocardioidaceae</taxon>
        <taxon>Nocardioides</taxon>
    </lineage>
</organism>
<dbReference type="Gene3D" id="3.30.60.230">
    <property type="entry name" value="Lsr2, dimerization domain"/>
    <property type="match status" value="1"/>
</dbReference>
<accession>A0ABP4ECD4</accession>
<gene>
    <name evidence="4" type="ORF">GCM10009668_15930</name>
</gene>
<dbReference type="Pfam" id="PF23359">
    <property type="entry name" value="Lsr2_DNA-bd"/>
    <property type="match status" value="1"/>
</dbReference>
<evidence type="ECO:0000313" key="4">
    <source>
        <dbReference type="EMBL" id="GAA1099133.1"/>
    </source>
</evidence>
<keyword evidence="1" id="KW-0238">DNA-binding</keyword>
<dbReference type="InterPro" id="IPR055370">
    <property type="entry name" value="Lsr2_DNA-bd"/>
</dbReference>
<dbReference type="RefSeq" id="WP_343993388.1">
    <property type="nucleotide sequence ID" value="NZ_BAAALG010000006.1"/>
</dbReference>